<evidence type="ECO:0000256" key="1">
    <source>
        <dbReference type="SAM" id="Phobius"/>
    </source>
</evidence>
<feature type="transmembrane region" description="Helical" evidence="1">
    <location>
        <begin position="301"/>
        <end position="325"/>
    </location>
</feature>
<evidence type="ECO:0000313" key="3">
    <source>
        <dbReference type="Proteomes" id="UP001597119"/>
    </source>
</evidence>
<evidence type="ECO:0000313" key="2">
    <source>
        <dbReference type="EMBL" id="MFD1589157.1"/>
    </source>
</evidence>
<comment type="caution">
    <text evidence="2">The sequence shown here is derived from an EMBL/GenBank/DDBJ whole genome shotgun (WGS) entry which is preliminary data.</text>
</comment>
<feature type="transmembrane region" description="Helical" evidence="1">
    <location>
        <begin position="337"/>
        <end position="359"/>
    </location>
</feature>
<keyword evidence="1" id="KW-0472">Membrane</keyword>
<feature type="transmembrane region" description="Helical" evidence="1">
    <location>
        <begin position="128"/>
        <end position="150"/>
    </location>
</feature>
<dbReference type="Proteomes" id="UP001597119">
    <property type="component" value="Unassembled WGS sequence"/>
</dbReference>
<accession>A0ABD6CFQ6</accession>
<name>A0ABD6CFQ6_9EURY</name>
<reference evidence="2 3" key="1">
    <citation type="journal article" date="2019" name="Int. J. Syst. Evol. Microbiol.">
        <title>The Global Catalogue of Microorganisms (GCM) 10K type strain sequencing project: providing services to taxonomists for standard genome sequencing and annotation.</title>
        <authorList>
            <consortium name="The Broad Institute Genomics Platform"/>
            <consortium name="The Broad Institute Genome Sequencing Center for Infectious Disease"/>
            <person name="Wu L."/>
            <person name="Ma J."/>
        </authorList>
    </citation>
    <scope>NUCLEOTIDE SEQUENCE [LARGE SCALE GENOMIC DNA]</scope>
    <source>
        <strain evidence="2 3">CGMCC 1.12125</strain>
    </source>
</reference>
<keyword evidence="1" id="KW-0812">Transmembrane</keyword>
<feature type="transmembrane region" description="Helical" evidence="1">
    <location>
        <begin position="371"/>
        <end position="391"/>
    </location>
</feature>
<keyword evidence="1" id="KW-1133">Transmembrane helix</keyword>
<feature type="transmembrane region" description="Helical" evidence="1">
    <location>
        <begin position="246"/>
        <end position="265"/>
    </location>
</feature>
<dbReference type="AlphaFoldDB" id="A0ABD6CFQ6"/>
<feature type="transmembrane region" description="Helical" evidence="1">
    <location>
        <begin position="403"/>
        <end position="421"/>
    </location>
</feature>
<feature type="transmembrane region" description="Helical" evidence="1">
    <location>
        <begin position="271"/>
        <end position="294"/>
    </location>
</feature>
<organism evidence="2 3">
    <name type="scientific">Halorientalis brevis</name>
    <dbReference type="NCBI Taxonomy" id="1126241"/>
    <lineage>
        <taxon>Archaea</taxon>
        <taxon>Methanobacteriati</taxon>
        <taxon>Methanobacteriota</taxon>
        <taxon>Stenosarchaea group</taxon>
        <taxon>Halobacteria</taxon>
        <taxon>Halobacteriales</taxon>
        <taxon>Haloarculaceae</taxon>
        <taxon>Halorientalis</taxon>
    </lineage>
</organism>
<keyword evidence="3" id="KW-1185">Reference proteome</keyword>
<feature type="transmembrane region" description="Helical" evidence="1">
    <location>
        <begin position="176"/>
        <end position="196"/>
    </location>
</feature>
<dbReference type="RefSeq" id="WP_247378805.1">
    <property type="nucleotide sequence ID" value="NZ_JALLGV010000005.1"/>
</dbReference>
<proteinExistence type="predicted"/>
<dbReference type="EMBL" id="JBHUDJ010000014">
    <property type="protein sequence ID" value="MFD1589157.1"/>
    <property type="molecule type" value="Genomic_DNA"/>
</dbReference>
<gene>
    <name evidence="2" type="ORF">ACFR9U_19435</name>
</gene>
<feature type="transmembrane region" description="Helical" evidence="1">
    <location>
        <begin position="216"/>
        <end position="234"/>
    </location>
</feature>
<sequence>MRPTSRVGRLRVFPNTFAHETFRLGVDRSSVTSSATVSRWTRGFVAASAGWLVVWQTAALARLPRRVTVTLALYGFVLHVVFGKAYSLIPSYFDRELAFSRAPTVHLPLAITGALALAVASLTDVPPIVGTVGALLWVAGIAVLLGTLLWTVRGNLTGGETGTGDHDAGRRPVDRAANAAVPIALLSLALGAYATLAARVPLPMLLDGYAPRASHLFAAGTAALLVFAVGFRLFPRFLVASPPRPLVSLVLLTGALGPALLATGVPAGPVLQAGAVVQTVALVGFAATYCLLFAASDRDRLPFYGVLAGALAGLAVAALGLLLAFEGRQSAWIVAHYRLALLGFLGLTIVGVAFQFYPPNVAQFPGGGDRLAIAALAGLAGGLLVEVGGLLAEFAQGVVVGRALAFAGAVGYAYQVLGLFVQRTRR</sequence>
<feature type="transmembrane region" description="Helical" evidence="1">
    <location>
        <begin position="73"/>
        <end position="93"/>
    </location>
</feature>
<protein>
    <submittedName>
        <fullName evidence="2">Uncharacterized protein</fullName>
    </submittedName>
</protein>